<dbReference type="PANTHER" id="PTHR47354:SF7">
    <property type="entry name" value="NAD(P)H-FLAVIN REDUCTASE"/>
    <property type="match status" value="1"/>
</dbReference>
<dbReference type="PROSITE" id="PS51384">
    <property type="entry name" value="FAD_FR"/>
    <property type="match status" value="1"/>
</dbReference>
<dbReference type="NCBIfam" id="NF005963">
    <property type="entry name" value="PRK08051.1"/>
    <property type="match status" value="1"/>
</dbReference>
<keyword evidence="6" id="KW-1185">Reference proteome</keyword>
<reference evidence="5" key="1">
    <citation type="journal article" date="2018" name="Int. J. Syst. Evol. Microbiol.">
        <title>Neptunicella marina gen. nov., sp. nov., isolated from surface seawater.</title>
        <authorList>
            <person name="Liu X."/>
            <person name="Lai Q."/>
            <person name="Du Y."/>
            <person name="Zhang X."/>
            <person name="Liu Z."/>
            <person name="Sun F."/>
            <person name="Shao Z."/>
        </authorList>
    </citation>
    <scope>NUCLEOTIDE SEQUENCE</scope>
    <source>
        <strain evidence="5">S27-2</strain>
    </source>
</reference>
<dbReference type="SUPFAM" id="SSF63380">
    <property type="entry name" value="Riboflavin synthase domain-like"/>
    <property type="match status" value="1"/>
</dbReference>
<dbReference type="RefSeq" id="WP_186506218.1">
    <property type="nucleotide sequence ID" value="NZ_JACNEP010000005.1"/>
</dbReference>
<evidence type="ECO:0000313" key="5">
    <source>
        <dbReference type="EMBL" id="MBC3765743.1"/>
    </source>
</evidence>
<dbReference type="AlphaFoldDB" id="A0A8J6M1R5"/>
<comment type="caution">
    <text evidence="5">The sequence shown here is derived from an EMBL/GenBank/DDBJ whole genome shotgun (WGS) entry which is preliminary data.</text>
</comment>
<dbReference type="PANTHER" id="PTHR47354">
    <property type="entry name" value="NADH OXIDOREDUCTASE HCR"/>
    <property type="match status" value="1"/>
</dbReference>
<feature type="domain" description="FAD-binding FR-type" evidence="4">
    <location>
        <begin position="1"/>
        <end position="99"/>
    </location>
</feature>
<dbReference type="Gene3D" id="2.40.30.10">
    <property type="entry name" value="Translation factors"/>
    <property type="match status" value="1"/>
</dbReference>
<dbReference type="InterPro" id="IPR001433">
    <property type="entry name" value="OxRdtase_FAD/NAD-bd"/>
</dbReference>
<dbReference type="PRINTS" id="PR00410">
    <property type="entry name" value="PHEHYDRXLASE"/>
</dbReference>
<dbReference type="EC" id="1.16.1.3" evidence="5"/>
<dbReference type="SUPFAM" id="SSF52343">
    <property type="entry name" value="Ferredoxin reductase-like, C-terminal NADP-linked domain"/>
    <property type="match status" value="1"/>
</dbReference>
<evidence type="ECO:0000259" key="4">
    <source>
        <dbReference type="PROSITE" id="PS51384"/>
    </source>
</evidence>
<dbReference type="EC" id="1.5.1.41" evidence="5"/>
<sequence>MTDIVCKVSKIEALTPFVQRIILTPEKPVSFKAGQYIRVAMSETDRRPFSIANGPQDSDFIELHIGATEQNPYAWEVLKHLEAQDKCIIDGPHGNAFWRQDSDKPIILLAGGTGYSYTSSLLNAMLATPGKQPLFLYWGTRTEEDMYHLAELQALAAKHSRFNFVPVIETPSENWSGKSGLVHEAIMQDFTSLEPYQVYVAGRFEMAGKAREDFSEKGLVKEHLFGDAFEFI</sequence>
<accession>A0A8J6M1R5</accession>
<evidence type="ECO:0000256" key="2">
    <source>
        <dbReference type="ARBA" id="ARBA00023223"/>
    </source>
</evidence>
<evidence type="ECO:0000256" key="3">
    <source>
        <dbReference type="ARBA" id="ARBA00038177"/>
    </source>
</evidence>
<dbReference type="Pfam" id="PF00175">
    <property type="entry name" value="NAD_binding_1"/>
    <property type="match status" value="1"/>
</dbReference>
<protein>
    <submittedName>
        <fullName evidence="5">NAD(P)H-flavin reductase</fullName>
        <ecNumber evidence="5">1.16.1.3</ecNumber>
        <ecNumber evidence="5">1.5.1.41</ecNumber>
    </submittedName>
</protein>
<keyword evidence="1 5" id="KW-0560">Oxidoreductase</keyword>
<dbReference type="InterPro" id="IPR050415">
    <property type="entry name" value="MRET"/>
</dbReference>
<dbReference type="GO" id="GO:0052875">
    <property type="term" value="F:riboflavin reductase [NAD(P)H] activity"/>
    <property type="evidence" value="ECO:0007669"/>
    <property type="project" value="UniProtKB-EC"/>
</dbReference>
<keyword evidence="2" id="KW-0455">Luminescence</keyword>
<dbReference type="InterPro" id="IPR017938">
    <property type="entry name" value="Riboflavin_synthase-like_b-brl"/>
</dbReference>
<evidence type="ECO:0000313" key="6">
    <source>
        <dbReference type="Proteomes" id="UP000601768"/>
    </source>
</evidence>
<gene>
    <name evidence="5" type="primary">fre</name>
    <name evidence="5" type="ORF">H8B19_07635</name>
</gene>
<dbReference type="Proteomes" id="UP000601768">
    <property type="component" value="Unassembled WGS sequence"/>
</dbReference>
<dbReference type="CDD" id="cd06189">
    <property type="entry name" value="flavin_oxioreductase"/>
    <property type="match status" value="1"/>
</dbReference>
<dbReference type="InterPro" id="IPR017927">
    <property type="entry name" value="FAD-bd_FR_type"/>
</dbReference>
<proteinExistence type="inferred from homology"/>
<dbReference type="GO" id="GO:0008218">
    <property type="term" value="P:bioluminescence"/>
    <property type="evidence" value="ECO:0007669"/>
    <property type="project" value="UniProtKB-KW"/>
</dbReference>
<reference evidence="5" key="2">
    <citation type="submission" date="2020-08" db="EMBL/GenBank/DDBJ databases">
        <authorList>
            <person name="Lai Q."/>
        </authorList>
    </citation>
    <scope>NUCLEOTIDE SEQUENCE</scope>
    <source>
        <strain evidence="5">S27-2</strain>
    </source>
</reference>
<dbReference type="EMBL" id="JACNEP010000005">
    <property type="protein sequence ID" value="MBC3765743.1"/>
    <property type="molecule type" value="Genomic_DNA"/>
</dbReference>
<dbReference type="Gene3D" id="3.40.50.80">
    <property type="entry name" value="Nucleotide-binding domain of ferredoxin-NADP reductase (FNR) module"/>
    <property type="match status" value="1"/>
</dbReference>
<organism evidence="5 6">
    <name type="scientific">Neptunicella marina</name>
    <dbReference type="NCBI Taxonomy" id="2125989"/>
    <lineage>
        <taxon>Bacteria</taxon>
        <taxon>Pseudomonadati</taxon>
        <taxon>Pseudomonadota</taxon>
        <taxon>Gammaproteobacteria</taxon>
        <taxon>Alteromonadales</taxon>
        <taxon>Alteromonadaceae</taxon>
        <taxon>Neptunicella</taxon>
    </lineage>
</organism>
<comment type="similarity">
    <text evidence="3">Belongs to the Fre/LuxG FAD/NAD(P) flavoprotein oxidoreductase family.</text>
</comment>
<dbReference type="InterPro" id="IPR039261">
    <property type="entry name" value="FNR_nucleotide-bd"/>
</dbReference>
<evidence type="ECO:0000256" key="1">
    <source>
        <dbReference type="ARBA" id="ARBA00023002"/>
    </source>
</evidence>
<name>A0A8J6M1R5_9ALTE</name>